<reference evidence="3 4" key="1">
    <citation type="journal article" date="2022" name="bioRxiv">
        <title>Genomics of Preaxostyla Flagellates Illuminates Evolutionary Transitions and the Path Towards Mitochondrial Loss.</title>
        <authorList>
            <person name="Novak L.V.F."/>
            <person name="Treitli S.C."/>
            <person name="Pyrih J."/>
            <person name="Halakuc P."/>
            <person name="Pipaliya S.V."/>
            <person name="Vacek V."/>
            <person name="Brzon O."/>
            <person name="Soukal P."/>
            <person name="Eme L."/>
            <person name="Dacks J.B."/>
            <person name="Karnkowska A."/>
            <person name="Elias M."/>
            <person name="Hampl V."/>
        </authorList>
    </citation>
    <scope>NUCLEOTIDE SEQUENCE [LARGE SCALE GENOMIC DNA]</scope>
    <source>
        <strain evidence="3">NAU3</strain>
        <tissue evidence="3">Gut</tissue>
    </source>
</reference>
<dbReference type="InterPro" id="IPR036291">
    <property type="entry name" value="NAD(P)-bd_dom_sf"/>
</dbReference>
<dbReference type="PROSITE" id="PS00061">
    <property type="entry name" value="ADH_SHORT"/>
    <property type="match status" value="1"/>
</dbReference>
<dbReference type="PRINTS" id="PR00080">
    <property type="entry name" value="SDRFAMILY"/>
</dbReference>
<dbReference type="Proteomes" id="UP001281761">
    <property type="component" value="Unassembled WGS sequence"/>
</dbReference>
<dbReference type="Pfam" id="PF13561">
    <property type="entry name" value="adh_short_C2"/>
    <property type="match status" value="1"/>
</dbReference>
<dbReference type="PANTHER" id="PTHR42760:SF133">
    <property type="entry name" value="3-OXOACYL-[ACYL-CARRIER-PROTEIN] REDUCTASE"/>
    <property type="match status" value="1"/>
</dbReference>
<dbReference type="PANTHER" id="PTHR42760">
    <property type="entry name" value="SHORT-CHAIN DEHYDROGENASES/REDUCTASES FAMILY MEMBER"/>
    <property type="match status" value="1"/>
</dbReference>
<dbReference type="GO" id="GO:0016491">
    <property type="term" value="F:oxidoreductase activity"/>
    <property type="evidence" value="ECO:0007669"/>
    <property type="project" value="UniProtKB-KW"/>
</dbReference>
<keyword evidence="4" id="KW-1185">Reference proteome</keyword>
<proteinExistence type="inferred from homology"/>
<dbReference type="InterPro" id="IPR002347">
    <property type="entry name" value="SDR_fam"/>
</dbReference>
<dbReference type="EC" id="1.1.1.-" evidence="3"/>
<dbReference type="PRINTS" id="PR00081">
    <property type="entry name" value="GDHRDH"/>
</dbReference>
<organism evidence="3 4">
    <name type="scientific">Blattamonas nauphoetae</name>
    <dbReference type="NCBI Taxonomy" id="2049346"/>
    <lineage>
        <taxon>Eukaryota</taxon>
        <taxon>Metamonada</taxon>
        <taxon>Preaxostyla</taxon>
        <taxon>Oxymonadida</taxon>
        <taxon>Blattamonas</taxon>
    </lineage>
</organism>
<gene>
    <name evidence="3" type="ORF">BLNAU_13990</name>
</gene>
<evidence type="ECO:0000313" key="4">
    <source>
        <dbReference type="Proteomes" id="UP001281761"/>
    </source>
</evidence>
<accession>A0ABQ9XHW0</accession>
<evidence type="ECO:0000313" key="3">
    <source>
        <dbReference type="EMBL" id="KAK2951029.1"/>
    </source>
</evidence>
<evidence type="ECO:0000256" key="2">
    <source>
        <dbReference type="ARBA" id="ARBA00023002"/>
    </source>
</evidence>
<evidence type="ECO:0000256" key="1">
    <source>
        <dbReference type="ARBA" id="ARBA00006484"/>
    </source>
</evidence>
<comment type="similarity">
    <text evidence="1">Belongs to the short-chain dehydrogenases/reductases (SDR) family.</text>
</comment>
<dbReference type="InterPro" id="IPR020904">
    <property type="entry name" value="Sc_DH/Rdtase_CS"/>
</dbReference>
<dbReference type="Gene3D" id="3.40.50.720">
    <property type="entry name" value="NAD(P)-binding Rossmann-like Domain"/>
    <property type="match status" value="1"/>
</dbReference>
<name>A0ABQ9XHW0_9EUKA</name>
<dbReference type="EMBL" id="JARBJD010000125">
    <property type="protein sequence ID" value="KAK2951029.1"/>
    <property type="molecule type" value="Genomic_DNA"/>
</dbReference>
<dbReference type="SUPFAM" id="SSF51735">
    <property type="entry name" value="NAD(P)-binding Rossmann-fold domains"/>
    <property type="match status" value="1"/>
</dbReference>
<comment type="caution">
    <text evidence="3">The sequence shown here is derived from an EMBL/GenBank/DDBJ whole genome shotgun (WGS) entry which is preliminary data.</text>
</comment>
<protein>
    <submittedName>
        <fullName evidence="3">Gluconate 5-dehydrogenase</fullName>
        <ecNumber evidence="3">1.1.1.-</ecNumber>
    </submittedName>
</protein>
<sequence length="260" mass="28385">MQPPPDLFNIAGRVAIVTGASSGLGEQFAKYLAAYGCTVVLVARRLKRLEQVAQTIIENKGTAFVQQCDVSVFEMVEATVKTVKEKFGRIDILVNNHGLANSEPAEDQQLENWHKIIDVDLHGTYYFAREVGKVMIEQKYGKIVNIASLHNNVVIHPSVQKISAYASAKGGVQMLTKSLAAEWAQHGITVNAICPAYFQSEATADTISSPAFLQFVETRCPIGRIGRDGELNGALHYFVSDASSYTTGQLLYVDGGWSCI</sequence>
<keyword evidence="2 3" id="KW-0560">Oxidoreductase</keyword>